<evidence type="ECO:0000313" key="3">
    <source>
        <dbReference type="Proteomes" id="UP000296883"/>
    </source>
</evidence>
<reference evidence="1 3" key="2">
    <citation type="journal article" date="2020" name="Int. J. Syst. Evol. Microbiol.">
        <title>Vagococcus xieshaowenii sp. nov., isolated from snow finch (Montifringilla taczanowskii) cloacal content.</title>
        <authorList>
            <person name="Ge Y."/>
            <person name="Yang J."/>
            <person name="Lai X.H."/>
            <person name="Zhang G."/>
            <person name="Jin D."/>
            <person name="Lu S."/>
            <person name="Wang B."/>
            <person name="Huang Y."/>
            <person name="Huang Y."/>
            <person name="Ren Z."/>
            <person name="Zhang X."/>
            <person name="Xu J."/>
        </authorList>
    </citation>
    <scope>NUCLEOTIDE SEQUENCE [LARGE SCALE GENOMIC DNA]</scope>
    <source>
        <strain evidence="3">personal::cf-49</strain>
        <strain evidence="1">Personal::cf-49</strain>
    </source>
</reference>
<reference evidence="2 4" key="1">
    <citation type="submission" date="2019-03" db="EMBL/GenBank/DDBJ databases">
        <title>Vagococcus sp. was isolated fron gut of Carduelis flavirostris.</title>
        <authorList>
            <person name="Ge Y."/>
        </authorList>
    </citation>
    <scope>NUCLEOTIDE SEQUENCE [LARGE SCALE GENOMIC DNA]</scope>
    <source>
        <strain evidence="2 4">CF-210</strain>
    </source>
</reference>
<gene>
    <name evidence="2" type="ORF">E4031_00895</name>
    <name evidence="1" type="ORF">E4Z98_06470</name>
</gene>
<protein>
    <submittedName>
        <fullName evidence="2">Uncharacterized protein</fullName>
    </submittedName>
</protein>
<keyword evidence="3" id="KW-1185">Reference proteome</keyword>
<evidence type="ECO:0000313" key="1">
    <source>
        <dbReference type="EMBL" id="QCA28978.1"/>
    </source>
</evidence>
<organism evidence="2 4">
    <name type="scientific">Vagococcus xieshaowenii</name>
    <dbReference type="NCBI Taxonomy" id="2562451"/>
    <lineage>
        <taxon>Bacteria</taxon>
        <taxon>Bacillati</taxon>
        <taxon>Bacillota</taxon>
        <taxon>Bacilli</taxon>
        <taxon>Lactobacillales</taxon>
        <taxon>Enterococcaceae</taxon>
        <taxon>Vagococcus</taxon>
    </lineage>
</organism>
<evidence type="ECO:0000313" key="2">
    <source>
        <dbReference type="EMBL" id="TFZ43158.1"/>
    </source>
</evidence>
<dbReference type="AlphaFoldDB" id="A0AAJ5EHF3"/>
<accession>A0AAJ5EHF3</accession>
<dbReference type="EMBL" id="CP038865">
    <property type="protein sequence ID" value="QCA28978.1"/>
    <property type="molecule type" value="Genomic_DNA"/>
</dbReference>
<dbReference type="RefSeq" id="WP_135253446.1">
    <property type="nucleotide sequence ID" value="NZ_CP038865.1"/>
</dbReference>
<name>A0AAJ5EHF3_9ENTE</name>
<dbReference type="Proteomes" id="UP000296883">
    <property type="component" value="Chromosome"/>
</dbReference>
<dbReference type="EMBL" id="SRHU01000005">
    <property type="protein sequence ID" value="TFZ43158.1"/>
    <property type="molecule type" value="Genomic_DNA"/>
</dbReference>
<evidence type="ECO:0000313" key="4">
    <source>
        <dbReference type="Proteomes" id="UP000297725"/>
    </source>
</evidence>
<dbReference type="Proteomes" id="UP000297725">
    <property type="component" value="Unassembled WGS sequence"/>
</dbReference>
<proteinExistence type="predicted"/>
<sequence length="143" mass="16046">MKNKSPKSVFDIISTGAKIPTLLDVRLAINTGKWLNSIINGLPDGIDIYSNQTQQRLPDFALVAGILLLDETNPTIKDAFKLAYEKKIDVGFINQLSVENRADYSIIRLIKDKQTYLINYQLHENSVTIHTINESVMNVVITA</sequence>